<evidence type="ECO:0000313" key="5">
    <source>
        <dbReference type="Proteomes" id="UP000609323"/>
    </source>
</evidence>
<dbReference type="EMBL" id="BMHF01000002">
    <property type="protein sequence ID" value="GGA26192.1"/>
    <property type="molecule type" value="Genomic_DNA"/>
</dbReference>
<dbReference type="SMART" id="SM00448">
    <property type="entry name" value="REC"/>
    <property type="match status" value="1"/>
</dbReference>
<organism evidence="4 5">
    <name type="scientific">Paenibacillus physcomitrellae</name>
    <dbReference type="NCBI Taxonomy" id="1619311"/>
    <lineage>
        <taxon>Bacteria</taxon>
        <taxon>Bacillati</taxon>
        <taxon>Bacillota</taxon>
        <taxon>Bacilli</taxon>
        <taxon>Bacillales</taxon>
        <taxon>Paenibacillaceae</taxon>
        <taxon>Paenibacillus</taxon>
    </lineage>
</organism>
<keyword evidence="1 2" id="KW-0597">Phosphoprotein</keyword>
<dbReference type="InterPro" id="IPR011006">
    <property type="entry name" value="CheY-like_superfamily"/>
</dbReference>
<evidence type="ECO:0000256" key="1">
    <source>
        <dbReference type="ARBA" id="ARBA00022553"/>
    </source>
</evidence>
<keyword evidence="5" id="KW-1185">Reference proteome</keyword>
<feature type="domain" description="Response regulatory" evidence="3">
    <location>
        <begin position="3"/>
        <end position="117"/>
    </location>
</feature>
<evidence type="ECO:0000256" key="2">
    <source>
        <dbReference type="PROSITE-ProRule" id="PRU00169"/>
    </source>
</evidence>
<dbReference type="RefSeq" id="WP_157739617.1">
    <property type="nucleotide sequence ID" value="NZ_BMHF01000002.1"/>
</dbReference>
<accession>A0ABQ1FR01</accession>
<dbReference type="PANTHER" id="PTHR44591:SF3">
    <property type="entry name" value="RESPONSE REGULATORY DOMAIN-CONTAINING PROTEIN"/>
    <property type="match status" value="1"/>
</dbReference>
<dbReference type="InterPro" id="IPR001789">
    <property type="entry name" value="Sig_transdc_resp-reg_receiver"/>
</dbReference>
<feature type="modified residue" description="4-aspartylphosphate" evidence="2">
    <location>
        <position position="53"/>
    </location>
</feature>
<dbReference type="InterPro" id="IPR050595">
    <property type="entry name" value="Bact_response_regulator"/>
</dbReference>
<evidence type="ECO:0000313" key="4">
    <source>
        <dbReference type="EMBL" id="GGA26192.1"/>
    </source>
</evidence>
<evidence type="ECO:0000259" key="3">
    <source>
        <dbReference type="PROSITE" id="PS50110"/>
    </source>
</evidence>
<name>A0ABQ1FR01_9BACL</name>
<dbReference type="PROSITE" id="PS50110">
    <property type="entry name" value="RESPONSE_REGULATORY"/>
    <property type="match status" value="1"/>
</dbReference>
<reference evidence="5" key="1">
    <citation type="journal article" date="2019" name="Int. J. Syst. Evol. Microbiol.">
        <title>The Global Catalogue of Microorganisms (GCM) 10K type strain sequencing project: providing services to taxonomists for standard genome sequencing and annotation.</title>
        <authorList>
            <consortium name="The Broad Institute Genomics Platform"/>
            <consortium name="The Broad Institute Genome Sequencing Center for Infectious Disease"/>
            <person name="Wu L."/>
            <person name="Ma J."/>
        </authorList>
    </citation>
    <scope>NUCLEOTIDE SEQUENCE [LARGE SCALE GENOMIC DNA]</scope>
    <source>
        <strain evidence="5">CGMCC 1.15044</strain>
    </source>
</reference>
<dbReference type="Proteomes" id="UP000609323">
    <property type="component" value="Unassembled WGS sequence"/>
</dbReference>
<dbReference type="SUPFAM" id="SSF52172">
    <property type="entry name" value="CheY-like"/>
    <property type="match status" value="1"/>
</dbReference>
<proteinExistence type="predicted"/>
<protein>
    <submittedName>
        <fullName evidence="4">Response regulator</fullName>
    </submittedName>
</protein>
<sequence>MAKILVVEDNPAMRQIYRLMLNKNGYDVVAETADGREAIKLYTSTDPDLVILDHRLLSLEGIDVAKILLELDPTARIILCSSDSDKLKSSALKLGILSVLQKPFNYDQFIATVGFLLEKTPDKQ</sequence>
<gene>
    <name evidence="4" type="ORF">GCM10010917_08800</name>
</gene>
<dbReference type="Pfam" id="PF00072">
    <property type="entry name" value="Response_reg"/>
    <property type="match status" value="1"/>
</dbReference>
<dbReference type="Gene3D" id="3.40.50.2300">
    <property type="match status" value="1"/>
</dbReference>
<dbReference type="PANTHER" id="PTHR44591">
    <property type="entry name" value="STRESS RESPONSE REGULATOR PROTEIN 1"/>
    <property type="match status" value="1"/>
</dbReference>
<comment type="caution">
    <text evidence="4">The sequence shown here is derived from an EMBL/GenBank/DDBJ whole genome shotgun (WGS) entry which is preliminary data.</text>
</comment>